<keyword evidence="2" id="KW-0597">Phosphoprotein</keyword>
<protein>
    <submittedName>
        <fullName evidence="6">Gluconolactonase</fullName>
    </submittedName>
</protein>
<dbReference type="GO" id="GO:0016787">
    <property type="term" value="F:hydrolase activity"/>
    <property type="evidence" value="ECO:0007669"/>
    <property type="project" value="TreeGrafter"/>
</dbReference>
<dbReference type="EMBL" id="CP003587">
    <property type="protein sequence ID" value="AGY60381.1"/>
    <property type="molecule type" value="Genomic_DNA"/>
</dbReference>
<dbReference type="Pfam" id="PF20067">
    <property type="entry name" value="SSL_N"/>
    <property type="match status" value="1"/>
</dbReference>
<dbReference type="HOGENOM" id="CLU_023267_0_1_3"/>
<organism evidence="6 7">
    <name type="scientific">Gloeobacter kilaueensis (strain ATCC BAA-2537 / CCAP 1431/1 / ULC 316 / JS1)</name>
    <dbReference type="NCBI Taxonomy" id="1183438"/>
    <lineage>
        <taxon>Bacteria</taxon>
        <taxon>Bacillati</taxon>
        <taxon>Cyanobacteriota</taxon>
        <taxon>Cyanophyceae</taxon>
        <taxon>Gloeobacterales</taxon>
        <taxon>Gloeobacteraceae</taxon>
        <taxon>Gloeobacter</taxon>
    </lineage>
</organism>
<accession>U5QN88</accession>
<dbReference type="PANTHER" id="PTHR10426:SF88">
    <property type="entry name" value="ADIPOCYTE PLASMA MEMBRANE-ASSOCIATED PROTEIN HEMOMUCIN-RELATED"/>
    <property type="match status" value="1"/>
</dbReference>
<evidence type="ECO:0000313" key="7">
    <source>
        <dbReference type="Proteomes" id="UP000017396"/>
    </source>
</evidence>
<sequence>MSSPPPKLRRRQRSKSRLPWGWLIALLALGLAVAGGYLWLAPSPIRSLAWNPPPRPANVGPLAQNGRLMGADLIGNFPAPAALAVDAQGQLYSGTADGQIYRIVVEANDHKRIEPFARTGGQPLGLAFDRQGRLIVADARRGLLAIDPSSNVQILTDRAGNRSLNRVSSLAIARDGRIYFCEQSDHPPSFDPYLELLEARPSGRLLVYDPRTNTVRVLLEHLAFPAGTVLSLDERAVLISEATHYQIIRYWLAGPKAGTSDAFIQNLPGFPAGLSRDRTGYWLAISEPRNANIDNLAPQPALKNLLAKLPASWVRGNEKGYGLVLRLDAQGQIRESLQDPTGRLNHLSTVLPAPPFLYLGTTAENGIARVRLSSHSGT</sequence>
<evidence type="ECO:0000256" key="4">
    <source>
        <dbReference type="SAM" id="Phobius"/>
    </source>
</evidence>
<dbReference type="SUPFAM" id="SSF63829">
    <property type="entry name" value="Calcium-dependent phosphotriesterase"/>
    <property type="match status" value="1"/>
</dbReference>
<feature type="transmembrane region" description="Helical" evidence="4">
    <location>
        <begin position="20"/>
        <end position="40"/>
    </location>
</feature>
<evidence type="ECO:0000256" key="3">
    <source>
        <dbReference type="ARBA" id="ARBA00023180"/>
    </source>
</evidence>
<dbReference type="RefSeq" id="WP_023175725.1">
    <property type="nucleotide sequence ID" value="NC_022600.1"/>
</dbReference>
<comment type="similarity">
    <text evidence="1">Belongs to the strictosidine synthase family.</text>
</comment>
<evidence type="ECO:0000259" key="5">
    <source>
        <dbReference type="Pfam" id="PF03088"/>
    </source>
</evidence>
<proteinExistence type="inferred from homology"/>
<keyword evidence="3" id="KW-0325">Glycoprotein</keyword>
<feature type="domain" description="Strictosidine synthase conserved region" evidence="5">
    <location>
        <begin position="170"/>
        <end position="254"/>
    </location>
</feature>
<dbReference type="eggNOG" id="COG3386">
    <property type="taxonomic scope" value="Bacteria"/>
</dbReference>
<dbReference type="InterPro" id="IPR011042">
    <property type="entry name" value="6-blade_b-propeller_TolB-like"/>
</dbReference>
<keyword evidence="7" id="KW-1185">Reference proteome</keyword>
<dbReference type="STRING" id="1183438.GKIL_4135"/>
<dbReference type="Gene3D" id="2.120.10.30">
    <property type="entry name" value="TolB, C-terminal domain"/>
    <property type="match status" value="1"/>
</dbReference>
<keyword evidence="4" id="KW-1133">Transmembrane helix</keyword>
<dbReference type="PANTHER" id="PTHR10426">
    <property type="entry name" value="STRICTOSIDINE SYNTHASE-RELATED"/>
    <property type="match status" value="1"/>
</dbReference>
<keyword evidence="4" id="KW-0812">Transmembrane</keyword>
<keyword evidence="4" id="KW-0472">Membrane</keyword>
<evidence type="ECO:0000256" key="1">
    <source>
        <dbReference type="ARBA" id="ARBA00009191"/>
    </source>
</evidence>
<evidence type="ECO:0000256" key="2">
    <source>
        <dbReference type="ARBA" id="ARBA00022553"/>
    </source>
</evidence>
<dbReference type="Proteomes" id="UP000017396">
    <property type="component" value="Chromosome"/>
</dbReference>
<gene>
    <name evidence="6" type="ORF">GKIL_4135</name>
</gene>
<evidence type="ECO:0000313" key="6">
    <source>
        <dbReference type="EMBL" id="AGY60381.1"/>
    </source>
</evidence>
<name>U5QN88_GLOK1</name>
<dbReference type="InterPro" id="IPR018119">
    <property type="entry name" value="Strictosidine_synth_cons-reg"/>
</dbReference>
<dbReference type="AlphaFoldDB" id="U5QN88"/>
<dbReference type="Pfam" id="PF03088">
    <property type="entry name" value="Str_synth"/>
    <property type="match status" value="1"/>
</dbReference>
<reference evidence="6 7" key="1">
    <citation type="journal article" date="2013" name="PLoS ONE">
        <title>Cultivation and Complete Genome Sequencing of Gloeobacter kilaueensis sp. nov., from a Lava Cave in Kilauea Caldera, Hawai'i.</title>
        <authorList>
            <person name="Saw J.H."/>
            <person name="Schatz M."/>
            <person name="Brown M.V."/>
            <person name="Kunkel D.D."/>
            <person name="Foster J.S."/>
            <person name="Shick H."/>
            <person name="Christensen S."/>
            <person name="Hou S."/>
            <person name="Wan X."/>
            <person name="Donachie S.P."/>
        </authorList>
    </citation>
    <scope>NUCLEOTIDE SEQUENCE [LARGE SCALE GENOMIC DNA]</scope>
    <source>
        <strain evidence="7">JS</strain>
    </source>
</reference>
<dbReference type="KEGG" id="glj:GKIL_4135"/>